<dbReference type="STRING" id="930990.A0A067N9Q6"/>
<feature type="compositionally biased region" description="Low complexity" evidence="2">
    <location>
        <begin position="354"/>
        <end position="365"/>
    </location>
</feature>
<evidence type="ECO:0000313" key="5">
    <source>
        <dbReference type="Proteomes" id="UP000027195"/>
    </source>
</evidence>
<dbReference type="EMBL" id="KL198017">
    <property type="protein sequence ID" value="KDQ20521.1"/>
    <property type="molecule type" value="Genomic_DNA"/>
</dbReference>
<gene>
    <name evidence="4" type="ORF">BOTBODRAFT_26540</name>
</gene>
<feature type="region of interest" description="Disordered" evidence="2">
    <location>
        <begin position="223"/>
        <end position="242"/>
    </location>
</feature>
<protein>
    <recommendedName>
        <fullName evidence="3">GATA-type domain-containing protein</fullName>
    </recommendedName>
</protein>
<dbReference type="Pfam" id="PF00320">
    <property type="entry name" value="GATA"/>
    <property type="match status" value="1"/>
</dbReference>
<feature type="domain" description="GATA-type" evidence="3">
    <location>
        <begin position="266"/>
        <end position="306"/>
    </location>
</feature>
<dbReference type="AlphaFoldDB" id="A0A067N9Q6"/>
<keyword evidence="1" id="KW-0479">Metal-binding</keyword>
<feature type="region of interest" description="Disordered" evidence="2">
    <location>
        <begin position="177"/>
        <end position="210"/>
    </location>
</feature>
<feature type="compositionally biased region" description="Low complexity" evidence="2">
    <location>
        <begin position="193"/>
        <end position="202"/>
    </location>
</feature>
<evidence type="ECO:0000313" key="4">
    <source>
        <dbReference type="EMBL" id="KDQ20521.1"/>
    </source>
</evidence>
<dbReference type="GO" id="GO:0006355">
    <property type="term" value="P:regulation of DNA-templated transcription"/>
    <property type="evidence" value="ECO:0007669"/>
    <property type="project" value="InterPro"/>
</dbReference>
<dbReference type="SMART" id="SM00401">
    <property type="entry name" value="ZnF_GATA"/>
    <property type="match status" value="1"/>
</dbReference>
<reference evidence="5" key="1">
    <citation type="journal article" date="2014" name="Proc. Natl. Acad. Sci. U.S.A.">
        <title>Extensive sampling of basidiomycete genomes demonstrates inadequacy of the white-rot/brown-rot paradigm for wood decay fungi.</title>
        <authorList>
            <person name="Riley R."/>
            <person name="Salamov A.A."/>
            <person name="Brown D.W."/>
            <person name="Nagy L.G."/>
            <person name="Floudas D."/>
            <person name="Held B.W."/>
            <person name="Levasseur A."/>
            <person name="Lombard V."/>
            <person name="Morin E."/>
            <person name="Otillar R."/>
            <person name="Lindquist E.A."/>
            <person name="Sun H."/>
            <person name="LaButti K.M."/>
            <person name="Schmutz J."/>
            <person name="Jabbour D."/>
            <person name="Luo H."/>
            <person name="Baker S.E."/>
            <person name="Pisabarro A.G."/>
            <person name="Walton J.D."/>
            <person name="Blanchette R.A."/>
            <person name="Henrissat B."/>
            <person name="Martin F."/>
            <person name="Cullen D."/>
            <person name="Hibbett D.S."/>
            <person name="Grigoriev I.V."/>
        </authorList>
    </citation>
    <scope>NUCLEOTIDE SEQUENCE [LARGE SCALE GENOMIC DNA]</scope>
    <source>
        <strain evidence="5">FD-172 SS1</strain>
    </source>
</reference>
<organism evidence="4 5">
    <name type="scientific">Botryobasidium botryosum (strain FD-172 SS1)</name>
    <dbReference type="NCBI Taxonomy" id="930990"/>
    <lineage>
        <taxon>Eukaryota</taxon>
        <taxon>Fungi</taxon>
        <taxon>Dikarya</taxon>
        <taxon>Basidiomycota</taxon>
        <taxon>Agaricomycotina</taxon>
        <taxon>Agaricomycetes</taxon>
        <taxon>Cantharellales</taxon>
        <taxon>Botryobasidiaceae</taxon>
        <taxon>Botryobasidium</taxon>
    </lineage>
</organism>
<dbReference type="CDD" id="cd00202">
    <property type="entry name" value="ZnF_GATA"/>
    <property type="match status" value="1"/>
</dbReference>
<dbReference type="GO" id="GO:0043565">
    <property type="term" value="F:sequence-specific DNA binding"/>
    <property type="evidence" value="ECO:0007669"/>
    <property type="project" value="InterPro"/>
</dbReference>
<dbReference type="GO" id="GO:0008270">
    <property type="term" value="F:zinc ion binding"/>
    <property type="evidence" value="ECO:0007669"/>
    <property type="project" value="UniProtKB-KW"/>
</dbReference>
<feature type="compositionally biased region" description="Low complexity" evidence="2">
    <location>
        <begin position="228"/>
        <end position="242"/>
    </location>
</feature>
<dbReference type="InterPro" id="IPR000679">
    <property type="entry name" value="Znf_GATA"/>
</dbReference>
<evidence type="ECO:0000256" key="1">
    <source>
        <dbReference type="PROSITE-ProRule" id="PRU00094"/>
    </source>
</evidence>
<dbReference type="InParanoid" id="A0A067N9Q6"/>
<dbReference type="PROSITE" id="PS50114">
    <property type="entry name" value="GATA_ZN_FINGER_2"/>
    <property type="match status" value="1"/>
</dbReference>
<dbReference type="InterPro" id="IPR013088">
    <property type="entry name" value="Znf_NHR/GATA"/>
</dbReference>
<feature type="region of interest" description="Disordered" evidence="2">
    <location>
        <begin position="1"/>
        <end position="41"/>
    </location>
</feature>
<feature type="compositionally biased region" description="Low complexity" evidence="2">
    <location>
        <begin position="13"/>
        <end position="25"/>
    </location>
</feature>
<accession>A0A067N9Q6</accession>
<keyword evidence="1" id="KW-0863">Zinc-finger</keyword>
<dbReference type="SUPFAM" id="SSF57716">
    <property type="entry name" value="Glucocorticoid receptor-like (DNA-binding domain)"/>
    <property type="match status" value="1"/>
</dbReference>
<dbReference type="Gene3D" id="3.30.50.10">
    <property type="entry name" value="Erythroid Transcription Factor GATA-1, subunit A"/>
    <property type="match status" value="1"/>
</dbReference>
<keyword evidence="5" id="KW-1185">Reference proteome</keyword>
<keyword evidence="1" id="KW-0862">Zinc</keyword>
<dbReference type="Proteomes" id="UP000027195">
    <property type="component" value="Unassembled WGS sequence"/>
</dbReference>
<name>A0A067N9Q6_BOTB1</name>
<proteinExistence type="predicted"/>
<sequence length="484" mass="53106">MASYFAHPHSHSHSPSQPQPHAQSPSPRPSDDMRAPFADFDQPYYPHDYHFGSPALPDEAHSAWPALPLHAAHQLPRSSASFLSDLYDSRLKLDEPLDAFAPDSLSSSWASLAHAAPAHAHAQFADQPFYRRASFPYSSLEQADYLPTGPNFLVSDLPLSSFSSRVYDEPLPLAADPSSLESAPRFEDHFDDASQSDSAPDPFEMDPVKSEYSSPLIVPSQAPYCRPSSSSSTSSAPAHMNAPNMNAATVTHTDDASSKETQFLRRKCFNCQTTEPPSWRRSTLNPGKIVCNKCGLYERTHLRPRPHRFDELRATSKVKKPVSKLLLSSPSPKFKTRLIKKERKLHESLHSRRSSIASNSSSTSHSDWEDGSNVGSVLSTFSAPTSAFNSPSSLDFKFPATSSPSNTIRIPESPFMKTPVRKSVTAPLSSSVFDTTSSSLEYFARRHSVATGMPEVTGWHTVPLSELGASSPARARKASRKLAV</sequence>
<evidence type="ECO:0000259" key="3">
    <source>
        <dbReference type="PROSITE" id="PS50114"/>
    </source>
</evidence>
<dbReference type="OrthoDB" id="515401at2759"/>
<dbReference type="HOGENOM" id="CLU_037436_0_0_1"/>
<feature type="region of interest" description="Disordered" evidence="2">
    <location>
        <begin position="344"/>
        <end position="369"/>
    </location>
</feature>
<evidence type="ECO:0000256" key="2">
    <source>
        <dbReference type="SAM" id="MobiDB-lite"/>
    </source>
</evidence>